<gene>
    <name evidence="9" type="ORF">RDI58_006395</name>
</gene>
<dbReference type="InterPro" id="IPR002885">
    <property type="entry name" value="PPR_rpt"/>
</dbReference>
<evidence type="ECO:0000256" key="1">
    <source>
        <dbReference type="ARBA" id="ARBA00012386"/>
    </source>
</evidence>
<sequence length="760" mass="84648">MDSDRQLDNCAAVCFLAGDYADGHQQDRRKICSNCDRPVKVCLCNIIPSEPITTVTRIVILHHPHEQRHKLATVPVLSKCLDNCDVIVGRRLRYGDCDILDSLHDDAHRNPNFTSRAIYLFPGADTSPSQEINHWKSSKNTVEMTNYVLIAFDGTWKHAREMMRASLSFLSKFAVQVHLDYDIGNDGGTMFNSDLILRKEPFSGCMSTMEAVARCLRILEPNGISMARRCSDEIILILQLLKTLSGDGFDRLGNARVLVRANNSFQIWKWCMSMAEKCTNMRQLKAIHAIYITLGLPRNTYAVSKLLDFCALSNSGDLSYASRIFAQVQTPNTFLYNALIRAYSSSPQPQFSLNYFNLMLQTSNAAAPDSFTFPFLLIACANGSLEGEGKQIHSWVIKNSFSASNAHVQTALIRFYTNCKALDDARKVFDEITDIDVIQCNVLMSGHLQSGLAKEGLSIFQDMLGRGVGPDEYCVTTALAACAHLGALEQGKWIHEHVTKSEWLEYDVFIGSALVDMYAKCGCINMASEVFESMPTRNKHSWATMIRGFAVHGCPELAISCLERMQVVDGLKPDGVVILAVLAACTHSGLQKEGRGLLDEMESLYGVTPEHEHFSCVVDLLCRAGRLDDALKLIRRMPMKPRASVWGALLSGCRKHNNVNLAELAVKEILLVEDSNEAEEDSAYVQLSNIYLAARQCDDARLIRRRIGDRGLRKTPGYSAIEIDGMVNEFISGDVSHTCLADIHKVLDLAYLDPNFDNLI</sequence>
<dbReference type="InterPro" id="IPR046960">
    <property type="entry name" value="PPR_At4g14850-like_plant"/>
</dbReference>
<name>A0AAN8UAV0_SOLBU</name>
<evidence type="ECO:0000256" key="4">
    <source>
        <dbReference type="ARBA" id="ARBA00022694"/>
    </source>
</evidence>
<evidence type="ECO:0000313" key="10">
    <source>
        <dbReference type="Proteomes" id="UP001371456"/>
    </source>
</evidence>
<dbReference type="InterPro" id="IPR046848">
    <property type="entry name" value="E_motif"/>
</dbReference>
<reference evidence="9 10" key="1">
    <citation type="submission" date="2024-02" db="EMBL/GenBank/DDBJ databases">
        <title>de novo genome assembly of Solanum bulbocastanum strain 11H21.</title>
        <authorList>
            <person name="Hosaka A.J."/>
        </authorList>
    </citation>
    <scope>NUCLEOTIDE SEQUENCE [LARGE SCALE GENOMIC DNA]</scope>
    <source>
        <tissue evidence="9">Young leaves</tissue>
    </source>
</reference>
<dbReference type="FunFam" id="1.25.40.10:FF:000470">
    <property type="entry name" value="Pentatricopeptide repeat-containing protein At5g66520"/>
    <property type="match status" value="1"/>
</dbReference>
<accession>A0AAN8UAV0</accession>
<evidence type="ECO:0000256" key="3">
    <source>
        <dbReference type="ARBA" id="ARBA00022691"/>
    </source>
</evidence>
<dbReference type="GO" id="GO:0008033">
    <property type="term" value="P:tRNA processing"/>
    <property type="evidence" value="ECO:0007669"/>
    <property type="project" value="UniProtKB-KW"/>
</dbReference>
<organism evidence="9 10">
    <name type="scientific">Solanum bulbocastanum</name>
    <name type="common">Wild potato</name>
    <dbReference type="NCBI Taxonomy" id="147425"/>
    <lineage>
        <taxon>Eukaryota</taxon>
        <taxon>Viridiplantae</taxon>
        <taxon>Streptophyta</taxon>
        <taxon>Embryophyta</taxon>
        <taxon>Tracheophyta</taxon>
        <taxon>Spermatophyta</taxon>
        <taxon>Magnoliopsida</taxon>
        <taxon>eudicotyledons</taxon>
        <taxon>Gunneridae</taxon>
        <taxon>Pentapetalae</taxon>
        <taxon>asterids</taxon>
        <taxon>lamiids</taxon>
        <taxon>Solanales</taxon>
        <taxon>Solanaceae</taxon>
        <taxon>Solanoideae</taxon>
        <taxon>Solaneae</taxon>
        <taxon>Solanum</taxon>
    </lineage>
</organism>
<dbReference type="Pfam" id="PF12854">
    <property type="entry name" value="PPR_1"/>
    <property type="match status" value="1"/>
</dbReference>
<dbReference type="InterPro" id="IPR005636">
    <property type="entry name" value="DTW"/>
</dbReference>
<dbReference type="EC" id="2.5.1.25" evidence="1"/>
<keyword evidence="2" id="KW-0808">Transferase</keyword>
<dbReference type="Gene3D" id="1.25.40.10">
    <property type="entry name" value="Tetratricopeptide repeat domain"/>
    <property type="match status" value="3"/>
</dbReference>
<dbReference type="GO" id="GO:0016432">
    <property type="term" value="F:tRNA-uridine aminocarboxypropyltransferase activity"/>
    <property type="evidence" value="ECO:0007669"/>
    <property type="project" value="UniProtKB-EC"/>
</dbReference>
<protein>
    <recommendedName>
        <fullName evidence="1">tRNA-uridine aminocarboxypropyltransferase</fullName>
        <ecNumber evidence="1">2.5.1.25</ecNumber>
    </recommendedName>
</protein>
<evidence type="ECO:0000256" key="2">
    <source>
        <dbReference type="ARBA" id="ARBA00022679"/>
    </source>
</evidence>
<dbReference type="PANTHER" id="PTHR47926:SF437">
    <property type="entry name" value="PENTACOTRIPEPTIDE-REPEAT REGION OF PRORP DOMAIN-CONTAINING PROTEIN"/>
    <property type="match status" value="1"/>
</dbReference>
<feature type="repeat" description="PPR" evidence="7">
    <location>
        <begin position="610"/>
        <end position="640"/>
    </location>
</feature>
<dbReference type="PROSITE" id="PS51375">
    <property type="entry name" value="PPR"/>
    <property type="match status" value="2"/>
</dbReference>
<comment type="caution">
    <text evidence="9">The sequence shown here is derived from an EMBL/GenBank/DDBJ whole genome shotgun (WGS) entry which is preliminary data.</text>
</comment>
<keyword evidence="10" id="KW-1185">Reference proteome</keyword>
<dbReference type="Pfam" id="PF01535">
    <property type="entry name" value="PPR"/>
    <property type="match status" value="3"/>
</dbReference>
<dbReference type="EMBL" id="JBANQN010000002">
    <property type="protein sequence ID" value="KAK6798692.1"/>
    <property type="molecule type" value="Genomic_DNA"/>
</dbReference>
<proteinExistence type="predicted"/>
<feature type="domain" description="DTW" evidence="8">
    <location>
        <begin position="28"/>
        <end position="250"/>
    </location>
</feature>
<evidence type="ECO:0000259" key="8">
    <source>
        <dbReference type="SMART" id="SM01144"/>
    </source>
</evidence>
<keyword evidence="3" id="KW-0949">S-adenosyl-L-methionine</keyword>
<comment type="catalytic activity">
    <reaction evidence="6">
        <text>a uridine in tRNA + S-adenosyl-L-methionine = a 3-[(3S)-3-amino-3-carboxypropyl]uridine in tRNA + S-methyl-5'-thioadenosine + H(+)</text>
        <dbReference type="Rhea" id="RHEA:62432"/>
        <dbReference type="Rhea" id="RHEA-COMP:13339"/>
        <dbReference type="Rhea" id="RHEA-COMP:16092"/>
        <dbReference type="ChEBI" id="CHEBI:15378"/>
        <dbReference type="ChEBI" id="CHEBI:17509"/>
        <dbReference type="ChEBI" id="CHEBI:59789"/>
        <dbReference type="ChEBI" id="CHEBI:65315"/>
        <dbReference type="ChEBI" id="CHEBI:82930"/>
        <dbReference type="EC" id="2.5.1.25"/>
    </reaction>
</comment>
<dbReference type="AlphaFoldDB" id="A0AAN8UAV0"/>
<dbReference type="Pfam" id="PF03942">
    <property type="entry name" value="DTW"/>
    <property type="match status" value="1"/>
</dbReference>
<dbReference type="GO" id="GO:0003723">
    <property type="term" value="F:RNA binding"/>
    <property type="evidence" value="ECO:0007669"/>
    <property type="project" value="InterPro"/>
</dbReference>
<dbReference type="GO" id="GO:0009451">
    <property type="term" value="P:RNA modification"/>
    <property type="evidence" value="ECO:0007669"/>
    <property type="project" value="InterPro"/>
</dbReference>
<dbReference type="Pfam" id="PF20431">
    <property type="entry name" value="E_motif"/>
    <property type="match status" value="1"/>
</dbReference>
<dbReference type="Proteomes" id="UP001371456">
    <property type="component" value="Unassembled WGS sequence"/>
</dbReference>
<evidence type="ECO:0000313" key="9">
    <source>
        <dbReference type="EMBL" id="KAK6798692.1"/>
    </source>
</evidence>
<evidence type="ECO:0000256" key="6">
    <source>
        <dbReference type="ARBA" id="ARBA00048718"/>
    </source>
</evidence>
<dbReference type="InterPro" id="IPR011990">
    <property type="entry name" value="TPR-like_helical_dom_sf"/>
</dbReference>
<dbReference type="SMART" id="SM01144">
    <property type="entry name" value="DTW"/>
    <property type="match status" value="1"/>
</dbReference>
<keyword evidence="5" id="KW-0677">Repeat</keyword>
<dbReference type="FunFam" id="1.25.40.10:FF:001236">
    <property type="entry name" value="Pentatricopeptide repeat-containing protein At3g28660"/>
    <property type="match status" value="1"/>
</dbReference>
<evidence type="ECO:0000256" key="5">
    <source>
        <dbReference type="ARBA" id="ARBA00022737"/>
    </source>
</evidence>
<dbReference type="NCBIfam" id="TIGR00756">
    <property type="entry name" value="PPR"/>
    <property type="match status" value="3"/>
</dbReference>
<evidence type="ECO:0000256" key="7">
    <source>
        <dbReference type="PROSITE-ProRule" id="PRU00708"/>
    </source>
</evidence>
<feature type="repeat" description="PPR" evidence="7">
    <location>
        <begin position="436"/>
        <end position="470"/>
    </location>
</feature>
<keyword evidence="4" id="KW-0819">tRNA processing</keyword>
<dbReference type="PANTHER" id="PTHR47926">
    <property type="entry name" value="PENTATRICOPEPTIDE REPEAT-CONTAINING PROTEIN"/>
    <property type="match status" value="1"/>
</dbReference>